<dbReference type="Gene3D" id="6.10.140.140">
    <property type="match status" value="1"/>
</dbReference>
<dbReference type="SUPFAM" id="SSF109640">
    <property type="entry name" value="KRAB domain (Kruppel-associated box)"/>
    <property type="match status" value="1"/>
</dbReference>
<dbReference type="EMBL" id="JANPWB010000013">
    <property type="protein sequence ID" value="KAJ1111634.1"/>
    <property type="molecule type" value="Genomic_DNA"/>
</dbReference>
<evidence type="ECO:0000259" key="1">
    <source>
        <dbReference type="PROSITE" id="PS50805"/>
    </source>
</evidence>
<dbReference type="InterPro" id="IPR036051">
    <property type="entry name" value="KRAB_dom_sf"/>
</dbReference>
<dbReference type="SMART" id="SM00349">
    <property type="entry name" value="KRAB"/>
    <property type="match status" value="1"/>
</dbReference>
<keyword evidence="3" id="KW-1185">Reference proteome</keyword>
<dbReference type="InterPro" id="IPR001909">
    <property type="entry name" value="KRAB"/>
</dbReference>
<dbReference type="Proteomes" id="UP001066276">
    <property type="component" value="Chromosome 9"/>
</dbReference>
<accession>A0AAV7NAD6</accession>
<dbReference type="AlphaFoldDB" id="A0AAV7NAD6"/>
<dbReference type="PANTHER" id="PTHR23232:SF142">
    <property type="entry name" value="GASTRULA ZINC FINGER PROTEIN XLCGF57.1-LIKE-RELATED"/>
    <property type="match status" value="1"/>
</dbReference>
<dbReference type="Pfam" id="PF01352">
    <property type="entry name" value="KRAB"/>
    <property type="match status" value="1"/>
</dbReference>
<feature type="domain" description="KRAB" evidence="1">
    <location>
        <begin position="8"/>
        <end position="79"/>
    </location>
</feature>
<dbReference type="GO" id="GO:0006355">
    <property type="term" value="P:regulation of DNA-templated transcription"/>
    <property type="evidence" value="ECO:0007669"/>
    <property type="project" value="InterPro"/>
</dbReference>
<organism evidence="2 3">
    <name type="scientific">Pleurodeles waltl</name>
    <name type="common">Iberian ribbed newt</name>
    <dbReference type="NCBI Taxonomy" id="8319"/>
    <lineage>
        <taxon>Eukaryota</taxon>
        <taxon>Metazoa</taxon>
        <taxon>Chordata</taxon>
        <taxon>Craniata</taxon>
        <taxon>Vertebrata</taxon>
        <taxon>Euteleostomi</taxon>
        <taxon>Amphibia</taxon>
        <taxon>Batrachia</taxon>
        <taxon>Caudata</taxon>
        <taxon>Salamandroidea</taxon>
        <taxon>Salamandridae</taxon>
        <taxon>Pleurodelinae</taxon>
        <taxon>Pleurodeles</taxon>
    </lineage>
</organism>
<dbReference type="CDD" id="cd07765">
    <property type="entry name" value="KRAB_A-box"/>
    <property type="match status" value="1"/>
</dbReference>
<dbReference type="PANTHER" id="PTHR23232">
    <property type="entry name" value="KRAB DOMAIN C2H2 ZINC FINGER"/>
    <property type="match status" value="1"/>
</dbReference>
<comment type="caution">
    <text evidence="2">The sequence shown here is derived from an EMBL/GenBank/DDBJ whole genome shotgun (WGS) entry which is preliminary data.</text>
</comment>
<evidence type="ECO:0000313" key="3">
    <source>
        <dbReference type="Proteomes" id="UP001066276"/>
    </source>
</evidence>
<name>A0AAV7NAD6_PLEWA</name>
<protein>
    <recommendedName>
        <fullName evidence="1">KRAB domain-containing protein</fullName>
    </recommendedName>
</protein>
<proteinExistence type="predicted"/>
<gene>
    <name evidence="2" type="ORF">NDU88_008951</name>
</gene>
<evidence type="ECO:0000313" key="2">
    <source>
        <dbReference type="EMBL" id="KAJ1111634.1"/>
    </source>
</evidence>
<sequence>MSQAEVQATFYETSAYFSEEEWMLLHDWQKGLYRNVMKEIHQALTSLGPLIATTVFTLLSKQKEDLILMGSQDSQRRGSMNLCRSSGIANPEDLFRFNGEENEYLKTPPDTENRGENICLDTGISILSADICLKKEEPLSFLIDHLSEEVGESGTHHKLRDEVISFRIKEEDESFSTDCVATNRKDICCPKGE</sequence>
<dbReference type="PROSITE" id="PS50805">
    <property type="entry name" value="KRAB"/>
    <property type="match status" value="1"/>
</dbReference>
<dbReference type="InterPro" id="IPR050169">
    <property type="entry name" value="Krueppel_C2H2_ZnF"/>
</dbReference>
<reference evidence="2" key="1">
    <citation type="journal article" date="2022" name="bioRxiv">
        <title>Sequencing and chromosome-scale assembly of the giantPleurodeles waltlgenome.</title>
        <authorList>
            <person name="Brown T."/>
            <person name="Elewa A."/>
            <person name="Iarovenko S."/>
            <person name="Subramanian E."/>
            <person name="Araus A.J."/>
            <person name="Petzold A."/>
            <person name="Susuki M."/>
            <person name="Suzuki K.-i.T."/>
            <person name="Hayashi T."/>
            <person name="Toyoda A."/>
            <person name="Oliveira C."/>
            <person name="Osipova E."/>
            <person name="Leigh N.D."/>
            <person name="Simon A."/>
            <person name="Yun M.H."/>
        </authorList>
    </citation>
    <scope>NUCLEOTIDE SEQUENCE</scope>
    <source>
        <strain evidence="2">20211129_DDA</strain>
        <tissue evidence="2">Liver</tissue>
    </source>
</reference>